<dbReference type="Pfam" id="PF01551">
    <property type="entry name" value="Peptidase_M23"/>
    <property type="match status" value="1"/>
</dbReference>
<dbReference type="Gene3D" id="2.70.70.10">
    <property type="entry name" value="Glucose Permease (Domain IIA)"/>
    <property type="match status" value="1"/>
</dbReference>
<evidence type="ECO:0000256" key="1">
    <source>
        <dbReference type="ARBA" id="ARBA00022729"/>
    </source>
</evidence>
<proteinExistence type="predicted"/>
<dbReference type="HOGENOM" id="CLU_048239_0_0_7"/>
<dbReference type="PANTHER" id="PTHR21666">
    <property type="entry name" value="PEPTIDASE-RELATED"/>
    <property type="match status" value="1"/>
</dbReference>
<keyword evidence="2" id="KW-0472">Membrane</keyword>
<keyword evidence="2" id="KW-1133">Transmembrane helix</keyword>
<dbReference type="InterPro" id="IPR050570">
    <property type="entry name" value="Cell_wall_metabolism_enzyme"/>
</dbReference>
<keyword evidence="2" id="KW-0812">Transmembrane</keyword>
<dbReference type="OrthoDB" id="9765786at2"/>
<dbReference type="EMBL" id="AE017125">
    <property type="protein sequence ID" value="AAP77614.1"/>
    <property type="molecule type" value="Genomic_DNA"/>
</dbReference>
<dbReference type="SUPFAM" id="SSF51261">
    <property type="entry name" value="Duplicated hybrid motif"/>
    <property type="match status" value="1"/>
</dbReference>
<reference evidence="4 5" key="1">
    <citation type="journal article" date="2003" name="Proc. Natl. Acad. Sci. U.S.A.">
        <title>The complete genome sequence of the carcinogenic bacterium Helicobacter hepaticus.</title>
        <authorList>
            <person name="Suerbaum S."/>
            <person name="Josenhans C."/>
            <person name="Sterzenbach T."/>
            <person name="Drescher B."/>
            <person name="Brandt P."/>
            <person name="Bell M."/>
            <person name="Droege M."/>
            <person name="Fartmann B."/>
            <person name="Fischer H.-P."/>
            <person name="Ge Z."/>
            <person name="Hoerster A."/>
            <person name="Holland R."/>
            <person name="Klein K."/>
            <person name="Koenig J."/>
            <person name="Macko L."/>
            <person name="Mendz G.L."/>
            <person name="Nyakatura G."/>
            <person name="Schauer D.B."/>
            <person name="Shen Z."/>
            <person name="Weber J."/>
            <person name="Frosch M."/>
            <person name="Fox J.G."/>
        </authorList>
    </citation>
    <scope>NUCLEOTIDE SEQUENCE [LARGE SCALE GENOMIC DNA]</scope>
    <source>
        <strain evidence="5">ATCC 51449 / 3B1</strain>
    </source>
</reference>
<dbReference type="InterPro" id="IPR011055">
    <property type="entry name" value="Dup_hybrid_motif"/>
</dbReference>
<dbReference type="InterPro" id="IPR016047">
    <property type="entry name" value="M23ase_b-sheet_dom"/>
</dbReference>
<dbReference type="eggNOG" id="COG0739">
    <property type="taxonomic scope" value="Bacteria"/>
</dbReference>
<dbReference type="RefSeq" id="WP_011115857.1">
    <property type="nucleotide sequence ID" value="NC_004917.1"/>
</dbReference>
<evidence type="ECO:0000313" key="4">
    <source>
        <dbReference type="EMBL" id="AAP77614.1"/>
    </source>
</evidence>
<organism evidence="4 5">
    <name type="scientific">Helicobacter hepaticus (strain ATCC 51449 / 3B1)</name>
    <dbReference type="NCBI Taxonomy" id="235279"/>
    <lineage>
        <taxon>Bacteria</taxon>
        <taxon>Pseudomonadati</taxon>
        <taxon>Campylobacterota</taxon>
        <taxon>Epsilonproteobacteria</taxon>
        <taxon>Campylobacterales</taxon>
        <taxon>Helicobacteraceae</taxon>
        <taxon>Helicobacter</taxon>
    </lineage>
</organism>
<gene>
    <name evidence="4" type="ordered locus">HH_1017</name>
</gene>
<evidence type="ECO:0000256" key="2">
    <source>
        <dbReference type="SAM" id="Phobius"/>
    </source>
</evidence>
<sequence length="461" mass="51991">MGNKRLILASLGIMTLVIVGIIAFTSIIFETQEPRLNMQGQDLPTHWNLQDEMVVKFDDESGIRHYRVQVIFDGEILSDEKEIILNKPKSIKISLPKPSTLLKNGATLQYKIAVTDWSNSHFFSGNTAKVELNLVVDTTPPSVIPIASSYQIARGGSAIVAFEIKDMALQDVHINNGTDDFKLFKYLDNDIYVGIIAWPLKNKFFNAQIIATDKAGNITKQNITLMRNINVAYYHSNIRIEESFLQGKLNELLGRIDKKLHRDFNDDVERFVFFNEDIRKEDENRILKACNDLISDDGYIDESFRAFVPLKGSKLVGSFGDYRTYYLNKNKISEAIHLGIDVASVKNAPIIASNKGVVLLKSRLGLYGDTLLIYHGFGVSSLYSHMSDSHVDVSDEVNVGQQIGNTGMTGWAFGDHLHFSILVQGHFVRLSEWLDQKWVDDNIISVLAKTRAYYQAKHSAH</sequence>
<keyword evidence="5" id="KW-1185">Reference proteome</keyword>
<dbReference type="KEGG" id="hhe:HH_1017"/>
<accession>Q7VHF0</accession>
<dbReference type="Proteomes" id="UP000002495">
    <property type="component" value="Chromosome"/>
</dbReference>
<dbReference type="AlphaFoldDB" id="Q7VHF0"/>
<evidence type="ECO:0000259" key="3">
    <source>
        <dbReference type="Pfam" id="PF01551"/>
    </source>
</evidence>
<evidence type="ECO:0000313" key="5">
    <source>
        <dbReference type="Proteomes" id="UP000002495"/>
    </source>
</evidence>
<dbReference type="STRING" id="235279.HH_1017"/>
<feature type="domain" description="M23ase beta-sheet core" evidence="3">
    <location>
        <begin position="336"/>
        <end position="428"/>
    </location>
</feature>
<name>Q7VHF0_HELHP</name>
<dbReference type="CDD" id="cd12797">
    <property type="entry name" value="M23_peptidase"/>
    <property type="match status" value="1"/>
</dbReference>
<dbReference type="PANTHER" id="PTHR21666:SF289">
    <property type="entry name" value="L-ALA--D-GLU ENDOPEPTIDASE"/>
    <property type="match status" value="1"/>
</dbReference>
<feature type="transmembrane region" description="Helical" evidence="2">
    <location>
        <begin position="7"/>
        <end position="29"/>
    </location>
</feature>
<dbReference type="GO" id="GO:0004222">
    <property type="term" value="F:metalloendopeptidase activity"/>
    <property type="evidence" value="ECO:0007669"/>
    <property type="project" value="TreeGrafter"/>
</dbReference>
<keyword evidence="1" id="KW-0732">Signal</keyword>
<protein>
    <recommendedName>
        <fullName evidence="3">M23ase beta-sheet core domain-containing protein</fullName>
    </recommendedName>
</protein>